<feature type="region of interest" description="Disordered" evidence="1">
    <location>
        <begin position="1"/>
        <end position="61"/>
    </location>
</feature>
<name>A0ABP8GWH1_9BACT</name>
<dbReference type="InterPro" id="IPR006157">
    <property type="entry name" value="FolB_dom"/>
</dbReference>
<comment type="caution">
    <text evidence="3">The sequence shown here is derived from an EMBL/GenBank/DDBJ whole genome shotgun (WGS) entry which is preliminary data.</text>
</comment>
<sequence length="199" mass="21928">MRKAVQKRRIRQNGGGKTYWASRSWRRGTGSGRTRAPETPKPLLSSAGARPRPSSLLSQESAKEAAGHRIVSYIAIMNGHFTIELDGLRFFAPHGVYAGEALTGNEFEVSLRLRIDEPEGPVGLADTINYVAVHERLRGVFAGREELLEVLCQKIAVALQQDFPQLLDVHIRIRKLTPAIAHFTGSVGVSYSKAFTPQP</sequence>
<dbReference type="Proteomes" id="UP001501725">
    <property type="component" value="Unassembled WGS sequence"/>
</dbReference>
<dbReference type="SUPFAM" id="SSF55620">
    <property type="entry name" value="Tetrahydrobiopterin biosynthesis enzymes-like"/>
    <property type="match status" value="1"/>
</dbReference>
<organism evidence="3 4">
    <name type="scientific">Flaviaesturariibacter amylovorans</name>
    <dbReference type="NCBI Taxonomy" id="1084520"/>
    <lineage>
        <taxon>Bacteria</taxon>
        <taxon>Pseudomonadati</taxon>
        <taxon>Bacteroidota</taxon>
        <taxon>Chitinophagia</taxon>
        <taxon>Chitinophagales</taxon>
        <taxon>Chitinophagaceae</taxon>
        <taxon>Flaviaestuariibacter</taxon>
    </lineage>
</organism>
<dbReference type="InterPro" id="IPR043133">
    <property type="entry name" value="GTP-CH-I_C/QueF"/>
</dbReference>
<evidence type="ECO:0000259" key="2">
    <source>
        <dbReference type="SMART" id="SM00905"/>
    </source>
</evidence>
<feature type="compositionally biased region" description="Basic residues" evidence="1">
    <location>
        <begin position="1"/>
        <end position="11"/>
    </location>
</feature>
<protein>
    <recommendedName>
        <fullName evidence="2">Dihydroneopterin aldolase/epimerase domain-containing protein</fullName>
    </recommendedName>
</protein>
<keyword evidence="4" id="KW-1185">Reference proteome</keyword>
<dbReference type="EMBL" id="BAABGY010000007">
    <property type="protein sequence ID" value="GAA4330951.1"/>
    <property type="molecule type" value="Genomic_DNA"/>
</dbReference>
<proteinExistence type="predicted"/>
<feature type="domain" description="Dihydroneopterin aldolase/epimerase" evidence="2">
    <location>
        <begin position="83"/>
        <end position="193"/>
    </location>
</feature>
<evidence type="ECO:0000313" key="3">
    <source>
        <dbReference type="EMBL" id="GAA4330951.1"/>
    </source>
</evidence>
<gene>
    <name evidence="3" type="ORF">GCM10023184_22380</name>
</gene>
<accession>A0ABP8GWH1</accession>
<reference evidence="4" key="1">
    <citation type="journal article" date="2019" name="Int. J. Syst. Evol. Microbiol.">
        <title>The Global Catalogue of Microorganisms (GCM) 10K type strain sequencing project: providing services to taxonomists for standard genome sequencing and annotation.</title>
        <authorList>
            <consortium name="The Broad Institute Genomics Platform"/>
            <consortium name="The Broad Institute Genome Sequencing Center for Infectious Disease"/>
            <person name="Wu L."/>
            <person name="Ma J."/>
        </authorList>
    </citation>
    <scope>NUCLEOTIDE SEQUENCE [LARGE SCALE GENOMIC DNA]</scope>
    <source>
        <strain evidence="4">JCM 17919</strain>
    </source>
</reference>
<evidence type="ECO:0000256" key="1">
    <source>
        <dbReference type="SAM" id="MobiDB-lite"/>
    </source>
</evidence>
<dbReference type="SMART" id="SM00905">
    <property type="entry name" value="FolB"/>
    <property type="match status" value="1"/>
</dbReference>
<evidence type="ECO:0000313" key="4">
    <source>
        <dbReference type="Proteomes" id="UP001501725"/>
    </source>
</evidence>
<dbReference type="Pfam" id="PF02152">
    <property type="entry name" value="FolB"/>
    <property type="match status" value="1"/>
</dbReference>
<dbReference type="Gene3D" id="3.30.1130.10">
    <property type="match status" value="1"/>
</dbReference>